<keyword evidence="3" id="KW-1185">Reference proteome</keyword>
<evidence type="ECO:0000313" key="3">
    <source>
        <dbReference type="Proteomes" id="UP001370490"/>
    </source>
</evidence>
<dbReference type="EMBL" id="JBAMMX010000004">
    <property type="protein sequence ID" value="KAK6941730.1"/>
    <property type="molecule type" value="Genomic_DNA"/>
</dbReference>
<evidence type="ECO:0000313" key="2">
    <source>
        <dbReference type="EMBL" id="KAK6941730.1"/>
    </source>
</evidence>
<dbReference type="PANTHER" id="PTHR48156">
    <property type="entry name" value="TRANSMEMBRANE PROTEIN"/>
    <property type="match status" value="1"/>
</dbReference>
<evidence type="ECO:0000256" key="1">
    <source>
        <dbReference type="SAM" id="SignalP"/>
    </source>
</evidence>
<keyword evidence="1" id="KW-0732">Signal</keyword>
<sequence>MAMPWSMTIWMARMVLIALSGWVSSCLTVADDIASSIRSGDIEEVKREFGWIDVAFIPGIVVEGAKKPKRISRDANTKIGLRLLIFQRFIWTLLMSWKATRPIPELHLRSDKGCILCKLISISLSRIGDQSCAVPIFLVRNHCLVDGLQSSRSLLVEQDISGMSSSLVLPCEDQTLEPLLIEAKQPI</sequence>
<reference evidence="2 3" key="1">
    <citation type="submission" date="2023-12" db="EMBL/GenBank/DDBJ databases">
        <title>A high-quality genome assembly for Dillenia turbinata (Dilleniales).</title>
        <authorList>
            <person name="Chanderbali A."/>
        </authorList>
    </citation>
    <scope>NUCLEOTIDE SEQUENCE [LARGE SCALE GENOMIC DNA]</scope>
    <source>
        <strain evidence="2">LSX21</strain>
        <tissue evidence="2">Leaf</tissue>
    </source>
</reference>
<feature type="signal peptide" evidence="1">
    <location>
        <begin position="1"/>
        <end position="25"/>
    </location>
</feature>
<protein>
    <submittedName>
        <fullName evidence="2">Uncharacterized protein</fullName>
    </submittedName>
</protein>
<name>A0AAN8ZPZ9_9MAGN</name>
<feature type="chain" id="PRO_5042861515" evidence="1">
    <location>
        <begin position="26"/>
        <end position="187"/>
    </location>
</feature>
<proteinExistence type="predicted"/>
<accession>A0AAN8ZPZ9</accession>
<dbReference type="PANTHER" id="PTHR48156:SF1">
    <property type="entry name" value="TRANSMEMBRANE PROTEIN"/>
    <property type="match status" value="1"/>
</dbReference>
<dbReference type="AlphaFoldDB" id="A0AAN8ZPZ9"/>
<organism evidence="2 3">
    <name type="scientific">Dillenia turbinata</name>
    <dbReference type="NCBI Taxonomy" id="194707"/>
    <lineage>
        <taxon>Eukaryota</taxon>
        <taxon>Viridiplantae</taxon>
        <taxon>Streptophyta</taxon>
        <taxon>Embryophyta</taxon>
        <taxon>Tracheophyta</taxon>
        <taxon>Spermatophyta</taxon>
        <taxon>Magnoliopsida</taxon>
        <taxon>eudicotyledons</taxon>
        <taxon>Gunneridae</taxon>
        <taxon>Pentapetalae</taxon>
        <taxon>Dilleniales</taxon>
        <taxon>Dilleniaceae</taxon>
        <taxon>Dillenia</taxon>
    </lineage>
</organism>
<gene>
    <name evidence="2" type="ORF">RJ641_027107</name>
</gene>
<dbReference type="Proteomes" id="UP001370490">
    <property type="component" value="Unassembled WGS sequence"/>
</dbReference>
<comment type="caution">
    <text evidence="2">The sequence shown here is derived from an EMBL/GenBank/DDBJ whole genome shotgun (WGS) entry which is preliminary data.</text>
</comment>